<organism evidence="2 3">
    <name type="scientific">Necator americanus</name>
    <name type="common">Human hookworm</name>
    <dbReference type="NCBI Taxonomy" id="51031"/>
    <lineage>
        <taxon>Eukaryota</taxon>
        <taxon>Metazoa</taxon>
        <taxon>Ecdysozoa</taxon>
        <taxon>Nematoda</taxon>
        <taxon>Chromadorea</taxon>
        <taxon>Rhabditida</taxon>
        <taxon>Rhabditina</taxon>
        <taxon>Rhabditomorpha</taxon>
        <taxon>Strongyloidea</taxon>
        <taxon>Ancylostomatidae</taxon>
        <taxon>Bunostominae</taxon>
        <taxon>Necator</taxon>
    </lineage>
</organism>
<evidence type="ECO:0000313" key="3">
    <source>
        <dbReference type="Proteomes" id="UP001303046"/>
    </source>
</evidence>
<sequence length="110" mass="12479">MNELTISNDQIHAEIVSVLIYSCGEGKHQRKRLFVAVKMNNNEWTGNPVLIIHGAFRRDEVDPTKSQYNEGEPKPNKSSIRPEGFMYGLTPLTAQGCRLFACVEQHAHRI</sequence>
<evidence type="ECO:0008006" key="4">
    <source>
        <dbReference type="Google" id="ProtNLM"/>
    </source>
</evidence>
<protein>
    <recommendedName>
        <fullName evidence="4">Transthyretin-like family protein</fullName>
    </recommendedName>
</protein>
<keyword evidence="3" id="KW-1185">Reference proteome</keyword>
<feature type="region of interest" description="Disordered" evidence="1">
    <location>
        <begin position="62"/>
        <end position="82"/>
    </location>
</feature>
<comment type="caution">
    <text evidence="2">The sequence shown here is derived from an EMBL/GenBank/DDBJ whole genome shotgun (WGS) entry which is preliminary data.</text>
</comment>
<proteinExistence type="predicted"/>
<name>A0ABR1D3S8_NECAM</name>
<accession>A0ABR1D3S8</accession>
<gene>
    <name evidence="2" type="primary">Necator_chrIII.g11787</name>
    <name evidence="2" type="ORF">RB195_011022</name>
</gene>
<dbReference type="EMBL" id="JAVFWL010000003">
    <property type="protein sequence ID" value="KAK6744071.1"/>
    <property type="molecule type" value="Genomic_DNA"/>
</dbReference>
<reference evidence="2 3" key="1">
    <citation type="submission" date="2023-08" db="EMBL/GenBank/DDBJ databases">
        <title>A Necator americanus chromosomal reference genome.</title>
        <authorList>
            <person name="Ilik V."/>
            <person name="Petrzelkova K.J."/>
            <person name="Pardy F."/>
            <person name="Fuh T."/>
            <person name="Niatou-Singa F.S."/>
            <person name="Gouil Q."/>
            <person name="Baker L."/>
            <person name="Ritchie M.E."/>
            <person name="Jex A.R."/>
            <person name="Gazzola D."/>
            <person name="Li H."/>
            <person name="Toshio Fujiwara R."/>
            <person name="Zhan B."/>
            <person name="Aroian R.V."/>
            <person name="Pafco B."/>
            <person name="Schwarz E.M."/>
        </authorList>
    </citation>
    <scope>NUCLEOTIDE SEQUENCE [LARGE SCALE GENOMIC DNA]</scope>
    <source>
        <strain evidence="2 3">Aroian</strain>
        <tissue evidence="2">Whole animal</tissue>
    </source>
</reference>
<evidence type="ECO:0000256" key="1">
    <source>
        <dbReference type="SAM" id="MobiDB-lite"/>
    </source>
</evidence>
<evidence type="ECO:0000313" key="2">
    <source>
        <dbReference type="EMBL" id="KAK6744071.1"/>
    </source>
</evidence>
<dbReference type="Proteomes" id="UP001303046">
    <property type="component" value="Unassembled WGS sequence"/>
</dbReference>